<dbReference type="WBParaSite" id="JU765_v2.g8899.t1">
    <property type="protein sequence ID" value="JU765_v2.g8899.t1"/>
    <property type="gene ID" value="JU765_v2.g8899"/>
</dbReference>
<sequence>MKFLILLVCVLAVGYGLESFDKVEGFGFETSNDEPVFTTPTIPMQIKRCFSKHMNSEELEKFEQMDDDGWEVLGTWYKTSGPVGPLNWICNAISSLEKCNIPLPGHLVLNDRERKRYSRVCAGDNVEKIGCFYKNFKMVQEIFKEYSKKVEEMNEQTKQMIVDIIVKKCDVAKDDQNDFLEFIKL</sequence>
<reference evidence="2" key="1">
    <citation type="submission" date="2022-11" db="UniProtKB">
        <authorList>
            <consortium name="WormBaseParasite"/>
        </authorList>
    </citation>
    <scope>IDENTIFICATION</scope>
</reference>
<protein>
    <submittedName>
        <fullName evidence="2">Uncharacterized protein</fullName>
    </submittedName>
</protein>
<evidence type="ECO:0000313" key="2">
    <source>
        <dbReference type="WBParaSite" id="JU765_v2.g8899.t1"/>
    </source>
</evidence>
<name>A0AC34RPU3_9BILA</name>
<dbReference type="Proteomes" id="UP000887576">
    <property type="component" value="Unplaced"/>
</dbReference>
<proteinExistence type="predicted"/>
<organism evidence="1 2">
    <name type="scientific">Panagrolaimus sp. JU765</name>
    <dbReference type="NCBI Taxonomy" id="591449"/>
    <lineage>
        <taxon>Eukaryota</taxon>
        <taxon>Metazoa</taxon>
        <taxon>Ecdysozoa</taxon>
        <taxon>Nematoda</taxon>
        <taxon>Chromadorea</taxon>
        <taxon>Rhabditida</taxon>
        <taxon>Tylenchina</taxon>
        <taxon>Panagrolaimomorpha</taxon>
        <taxon>Panagrolaimoidea</taxon>
        <taxon>Panagrolaimidae</taxon>
        <taxon>Panagrolaimus</taxon>
    </lineage>
</organism>
<evidence type="ECO:0000313" key="1">
    <source>
        <dbReference type="Proteomes" id="UP000887576"/>
    </source>
</evidence>
<accession>A0AC34RPU3</accession>